<keyword evidence="1" id="KW-1133">Transmembrane helix</keyword>
<keyword evidence="3" id="KW-1185">Reference proteome</keyword>
<keyword evidence="1" id="KW-0812">Transmembrane</keyword>
<accession>A0A1S8X9W6</accession>
<dbReference type="Proteomes" id="UP000243686">
    <property type="component" value="Unassembled WGS sequence"/>
</dbReference>
<feature type="transmembrane region" description="Helical" evidence="1">
    <location>
        <begin position="349"/>
        <end position="372"/>
    </location>
</feature>
<dbReference type="SUPFAM" id="SSF52540">
    <property type="entry name" value="P-loop containing nucleoside triphosphate hydrolases"/>
    <property type="match status" value="1"/>
</dbReference>
<dbReference type="Gene3D" id="3.40.50.300">
    <property type="entry name" value="P-loop containing nucleotide triphosphate hydrolases"/>
    <property type="match status" value="1"/>
</dbReference>
<organism evidence="2 3">
    <name type="scientific">Opisthorchis viverrini</name>
    <name type="common">Southeast Asian liver fluke</name>
    <dbReference type="NCBI Taxonomy" id="6198"/>
    <lineage>
        <taxon>Eukaryota</taxon>
        <taxon>Metazoa</taxon>
        <taxon>Spiralia</taxon>
        <taxon>Lophotrochozoa</taxon>
        <taxon>Platyhelminthes</taxon>
        <taxon>Trematoda</taxon>
        <taxon>Digenea</taxon>
        <taxon>Opisthorchiida</taxon>
        <taxon>Opisthorchiata</taxon>
        <taxon>Opisthorchiidae</taxon>
        <taxon>Opisthorchis</taxon>
    </lineage>
</organism>
<name>A0A1S8X9W6_OPIVI</name>
<dbReference type="PANTHER" id="PTHR36978:SF4">
    <property type="entry name" value="P-LOOP CONTAINING NUCLEOSIDE TRIPHOSPHATE HYDROLASE PROTEIN"/>
    <property type="match status" value="1"/>
</dbReference>
<protein>
    <recommendedName>
        <fullName evidence="4">Sulfotransferase domain protein</fullName>
    </recommendedName>
</protein>
<evidence type="ECO:0000313" key="3">
    <source>
        <dbReference type="Proteomes" id="UP000243686"/>
    </source>
</evidence>
<dbReference type="InterPro" id="IPR040632">
    <property type="entry name" value="Sulfotransfer_4"/>
</dbReference>
<dbReference type="AlphaFoldDB" id="A0A1S8X9W6"/>
<dbReference type="Pfam" id="PF17784">
    <property type="entry name" value="Sulfotransfer_4"/>
    <property type="match status" value="1"/>
</dbReference>
<dbReference type="PANTHER" id="PTHR36978">
    <property type="entry name" value="P-LOOP CONTAINING NUCLEOTIDE TRIPHOSPHATE HYDROLASE"/>
    <property type="match status" value="1"/>
</dbReference>
<dbReference type="InterPro" id="IPR027417">
    <property type="entry name" value="P-loop_NTPase"/>
</dbReference>
<keyword evidence="1" id="KW-0472">Membrane</keyword>
<evidence type="ECO:0000256" key="1">
    <source>
        <dbReference type="SAM" id="Phobius"/>
    </source>
</evidence>
<reference evidence="2 3" key="1">
    <citation type="submission" date="2015-03" db="EMBL/GenBank/DDBJ databases">
        <title>Draft genome of the nematode, Opisthorchis viverrini.</title>
        <authorList>
            <person name="Mitreva M."/>
        </authorList>
    </citation>
    <scope>NUCLEOTIDE SEQUENCE [LARGE SCALE GENOMIC DNA]</scope>
    <source>
        <strain evidence="2">Khon Kaen</strain>
    </source>
</reference>
<sequence length="387" mass="45172">MPQSCGINMPTFRKSEYSFDCSHVDGTDEFRNAARSPTAARTTTTTKPCLVKIARNCPIQVGKVNHTKLTAITNYILERYWSCRKVIHEWLIFLVACFFRNENVRSTQSRLIVLGVGQMRTGTSSLKRALEILYNKPCYHMMDVAFLHKQRHISKWLDALEQLRESKKKTPDHDKLLMKEFWQPIYDQYVGAVDYPSCVFYKYLMKVYPEAKCILTLRNPDDWVKSCRATTMCENMLRQPSVGDLIYAHFRGIPDLSTLHHRMFEAALGPTFATMSDDQLRDAYCEWNQQVISEIPPDRLLLFDPQQGWEPLCQFLGVPRPPVTVPFPHLNKREEMRLRLEDFYWRGRFCNYLVFTSLVLFVFGVLCPLSAWKCFYAVKTFLYSSAN</sequence>
<evidence type="ECO:0008006" key="4">
    <source>
        <dbReference type="Google" id="ProtNLM"/>
    </source>
</evidence>
<gene>
    <name evidence="2" type="ORF">X801_00583</name>
</gene>
<dbReference type="EMBL" id="KV891533">
    <property type="protein sequence ID" value="OON23499.1"/>
    <property type="molecule type" value="Genomic_DNA"/>
</dbReference>
<evidence type="ECO:0000313" key="2">
    <source>
        <dbReference type="EMBL" id="OON23499.1"/>
    </source>
</evidence>
<proteinExistence type="predicted"/>